<dbReference type="InterPro" id="IPR050129">
    <property type="entry name" value="Zn_alcohol_dh"/>
</dbReference>
<dbReference type="PANTHER" id="PTHR43401:SF2">
    <property type="entry name" value="L-THREONINE 3-DEHYDROGENASE"/>
    <property type="match status" value="1"/>
</dbReference>
<organism evidence="7 8">
    <name type="scientific">Lactonifactor longoviformis DSM 17459</name>
    <dbReference type="NCBI Taxonomy" id="1122155"/>
    <lineage>
        <taxon>Bacteria</taxon>
        <taxon>Bacillati</taxon>
        <taxon>Bacillota</taxon>
        <taxon>Clostridia</taxon>
        <taxon>Eubacteriales</taxon>
        <taxon>Clostridiaceae</taxon>
        <taxon>Lactonifactor</taxon>
    </lineage>
</organism>
<keyword evidence="8" id="KW-1185">Reference proteome</keyword>
<comment type="similarity">
    <text evidence="4">Belongs to the zinc-containing alcohol dehydrogenase family.</text>
</comment>
<dbReference type="InterPro" id="IPR011032">
    <property type="entry name" value="GroES-like_sf"/>
</dbReference>
<evidence type="ECO:0000256" key="3">
    <source>
        <dbReference type="ARBA" id="ARBA00023002"/>
    </source>
</evidence>
<evidence type="ECO:0000259" key="5">
    <source>
        <dbReference type="Pfam" id="PF00107"/>
    </source>
</evidence>
<reference evidence="7 8" key="1">
    <citation type="submission" date="2016-11" db="EMBL/GenBank/DDBJ databases">
        <authorList>
            <person name="Jaros S."/>
            <person name="Januszkiewicz K."/>
            <person name="Wedrychowicz H."/>
        </authorList>
    </citation>
    <scope>NUCLEOTIDE SEQUENCE [LARGE SCALE GENOMIC DNA]</scope>
    <source>
        <strain evidence="7 8">DSM 17459</strain>
    </source>
</reference>
<keyword evidence="1 4" id="KW-0479">Metal-binding</keyword>
<evidence type="ECO:0000259" key="6">
    <source>
        <dbReference type="Pfam" id="PF08240"/>
    </source>
</evidence>
<gene>
    <name evidence="7" type="ORF">SAMN02745158_00959</name>
</gene>
<evidence type="ECO:0000313" key="7">
    <source>
        <dbReference type="EMBL" id="SHE59577.1"/>
    </source>
</evidence>
<evidence type="ECO:0000256" key="1">
    <source>
        <dbReference type="ARBA" id="ARBA00022723"/>
    </source>
</evidence>
<dbReference type="PROSITE" id="PS00059">
    <property type="entry name" value="ADH_ZINC"/>
    <property type="match status" value="1"/>
</dbReference>
<dbReference type="InterPro" id="IPR036291">
    <property type="entry name" value="NAD(P)-bd_dom_sf"/>
</dbReference>
<proteinExistence type="inferred from homology"/>
<evidence type="ECO:0000256" key="2">
    <source>
        <dbReference type="ARBA" id="ARBA00022833"/>
    </source>
</evidence>
<evidence type="ECO:0000313" key="8">
    <source>
        <dbReference type="Proteomes" id="UP000184245"/>
    </source>
</evidence>
<sequence>MADTQKAIIYKGPGEFAYEDRPVPEVEHGDDVKIKVYGCAVCGTDVNIFATPQKHPCKKDIIFGHEFCGEVAAVGAQVTNLEPGDKVIIDPHGPCGHCDNCLAGLPEACDEVFLGPDSGFDGQALTMGVFADGGLTNYVVLPQKCVYKVGADAKPELMGMAEPLAGCGYALEKLNVHVGDTACVLGAGPIGLMFTALLKASGCRKIIVSEPIEYRRKKALEVGATCVVNPEQEDVGKIVLEETENLGVDHCIEAVGGLIPDCIAYVRPRGKVLQYGHDELIRPEIPVGTLLKKEVEIHGGFLGKYYMRKVGQIIEDGVLPLEKILTHVIPASRYKEAIELASSYQCGKIFVSIDF</sequence>
<dbReference type="AlphaFoldDB" id="A0A1M4USG4"/>
<evidence type="ECO:0000256" key="4">
    <source>
        <dbReference type="RuleBase" id="RU361277"/>
    </source>
</evidence>
<dbReference type="Pfam" id="PF00107">
    <property type="entry name" value="ADH_zinc_N"/>
    <property type="match status" value="1"/>
</dbReference>
<dbReference type="PANTHER" id="PTHR43401">
    <property type="entry name" value="L-THREONINE 3-DEHYDROGENASE"/>
    <property type="match status" value="1"/>
</dbReference>
<keyword evidence="3" id="KW-0560">Oxidoreductase</keyword>
<dbReference type="SUPFAM" id="SSF51735">
    <property type="entry name" value="NAD(P)-binding Rossmann-fold domains"/>
    <property type="match status" value="1"/>
</dbReference>
<dbReference type="GO" id="GO:0008270">
    <property type="term" value="F:zinc ion binding"/>
    <property type="evidence" value="ECO:0007669"/>
    <property type="project" value="InterPro"/>
</dbReference>
<name>A0A1M4USG4_9CLOT</name>
<dbReference type="GO" id="GO:0016491">
    <property type="term" value="F:oxidoreductase activity"/>
    <property type="evidence" value="ECO:0007669"/>
    <property type="project" value="UniProtKB-KW"/>
</dbReference>
<dbReference type="Pfam" id="PF08240">
    <property type="entry name" value="ADH_N"/>
    <property type="match status" value="1"/>
</dbReference>
<feature type="domain" description="Alcohol dehydrogenase-like C-terminal" evidence="5">
    <location>
        <begin position="189"/>
        <end position="310"/>
    </location>
</feature>
<dbReference type="Gene3D" id="3.90.180.10">
    <property type="entry name" value="Medium-chain alcohol dehydrogenases, catalytic domain"/>
    <property type="match status" value="1"/>
</dbReference>
<dbReference type="EMBL" id="FQVI01000003">
    <property type="protein sequence ID" value="SHE59577.1"/>
    <property type="molecule type" value="Genomic_DNA"/>
</dbReference>
<comment type="cofactor">
    <cofactor evidence="4">
        <name>Zn(2+)</name>
        <dbReference type="ChEBI" id="CHEBI:29105"/>
    </cofactor>
</comment>
<dbReference type="InterPro" id="IPR013149">
    <property type="entry name" value="ADH-like_C"/>
</dbReference>
<dbReference type="InterPro" id="IPR002328">
    <property type="entry name" value="ADH_Zn_CS"/>
</dbReference>
<keyword evidence="2 4" id="KW-0862">Zinc</keyword>
<dbReference type="RefSeq" id="WP_072849465.1">
    <property type="nucleotide sequence ID" value="NZ_FQVI01000003.1"/>
</dbReference>
<dbReference type="STRING" id="1122155.SAMN02745158_00959"/>
<feature type="domain" description="Alcohol dehydrogenase-like N-terminal" evidence="6">
    <location>
        <begin position="30"/>
        <end position="149"/>
    </location>
</feature>
<dbReference type="InterPro" id="IPR013154">
    <property type="entry name" value="ADH-like_N"/>
</dbReference>
<dbReference type="OrthoDB" id="9769198at2"/>
<dbReference type="Gene3D" id="3.40.50.720">
    <property type="entry name" value="NAD(P)-binding Rossmann-like Domain"/>
    <property type="match status" value="1"/>
</dbReference>
<accession>A0A1M4USG4</accession>
<dbReference type="SUPFAM" id="SSF50129">
    <property type="entry name" value="GroES-like"/>
    <property type="match status" value="1"/>
</dbReference>
<protein>
    <submittedName>
        <fullName evidence="7">Threonine 3-dehydrogenase</fullName>
    </submittedName>
</protein>
<dbReference type="Proteomes" id="UP000184245">
    <property type="component" value="Unassembled WGS sequence"/>
</dbReference>